<feature type="non-terminal residue" evidence="1">
    <location>
        <position position="1"/>
    </location>
</feature>
<feature type="non-terminal residue" evidence="1">
    <location>
        <position position="252"/>
    </location>
</feature>
<dbReference type="InterPro" id="IPR031325">
    <property type="entry name" value="RHS_repeat"/>
</dbReference>
<gene>
    <name evidence="1" type="ORF">S01H1_63800</name>
</gene>
<dbReference type="EMBL" id="BARS01042013">
    <property type="protein sequence ID" value="GAG38487.1"/>
    <property type="molecule type" value="Genomic_DNA"/>
</dbReference>
<evidence type="ECO:0008006" key="2">
    <source>
        <dbReference type="Google" id="ProtNLM"/>
    </source>
</evidence>
<protein>
    <recommendedName>
        <fullName evidence="2">RHS repeat protein</fullName>
    </recommendedName>
</protein>
<dbReference type="AlphaFoldDB" id="X0XT61"/>
<accession>X0XT61</accession>
<dbReference type="Pfam" id="PF05593">
    <property type="entry name" value="RHS_repeat"/>
    <property type="match status" value="1"/>
</dbReference>
<name>X0XT61_9ZZZZ</name>
<evidence type="ECO:0000313" key="1">
    <source>
        <dbReference type="EMBL" id="GAG38487.1"/>
    </source>
</evidence>
<proteinExistence type="predicted"/>
<reference evidence="1" key="1">
    <citation type="journal article" date="2014" name="Front. Microbiol.">
        <title>High frequency of phylogenetically diverse reductive dehalogenase-homologous genes in deep subseafloor sedimentary metagenomes.</title>
        <authorList>
            <person name="Kawai M."/>
            <person name="Futagami T."/>
            <person name="Toyoda A."/>
            <person name="Takaki Y."/>
            <person name="Nishi S."/>
            <person name="Hori S."/>
            <person name="Arai W."/>
            <person name="Tsubouchi T."/>
            <person name="Morono Y."/>
            <person name="Uchiyama I."/>
            <person name="Ito T."/>
            <person name="Fujiyama A."/>
            <person name="Inagaki F."/>
            <person name="Takami H."/>
        </authorList>
    </citation>
    <scope>NUCLEOTIDE SEQUENCE</scope>
    <source>
        <strain evidence="1">Expedition CK06-06</strain>
    </source>
</reference>
<dbReference type="Gene3D" id="2.180.10.10">
    <property type="entry name" value="RHS repeat-associated core"/>
    <property type="match status" value="1"/>
</dbReference>
<sequence>SPLSYPWLALYDSCDEYGTDGHEHGGWDLQSGVTYTLTMVFVDLIPSPNPPDGWGVDAVAITRFEADPSQFPTAPYAGDGGAARYQRSYVRGADNGISQSEVRFATYNEYMSAFLTTHYLDARGGLSEYSYSADGLLTMETGPEVTLLDGGGTVRSVHTYEYDENNRMIRQGVTGSDGPLVFTEYTYDELGQLITIIKNADGPPDERAVTSYGYNAYGERTTVTDPCGNVKETFYGYAGRITDEVAYESGAD</sequence>
<comment type="caution">
    <text evidence="1">The sequence shown here is derived from an EMBL/GenBank/DDBJ whole genome shotgun (WGS) entry which is preliminary data.</text>
</comment>
<organism evidence="1">
    <name type="scientific">marine sediment metagenome</name>
    <dbReference type="NCBI Taxonomy" id="412755"/>
    <lineage>
        <taxon>unclassified sequences</taxon>
        <taxon>metagenomes</taxon>
        <taxon>ecological metagenomes</taxon>
    </lineage>
</organism>